<dbReference type="GO" id="GO:0140359">
    <property type="term" value="F:ABC-type transporter activity"/>
    <property type="evidence" value="ECO:0007669"/>
    <property type="project" value="InterPro"/>
</dbReference>
<accession>A0A2G6E3W8</accession>
<dbReference type="EMBL" id="PDPS01000031">
    <property type="protein sequence ID" value="PID56756.1"/>
    <property type="molecule type" value="Genomic_DNA"/>
</dbReference>
<dbReference type="PANTHER" id="PTHR30294:SF29">
    <property type="entry name" value="MULTIDRUG ABC TRANSPORTER PERMEASE YBHS-RELATED"/>
    <property type="match status" value="1"/>
</dbReference>
<keyword evidence="4 6" id="KW-1133">Transmembrane helix</keyword>
<feature type="transmembrane region" description="Helical" evidence="6">
    <location>
        <begin position="94"/>
        <end position="116"/>
    </location>
</feature>
<evidence type="ECO:0000256" key="6">
    <source>
        <dbReference type="SAM" id="Phobius"/>
    </source>
</evidence>
<dbReference type="AlphaFoldDB" id="A0A2G6E3W8"/>
<protein>
    <submittedName>
        <fullName evidence="7">ABC transporter permease</fullName>
    </submittedName>
</protein>
<evidence type="ECO:0000256" key="2">
    <source>
        <dbReference type="ARBA" id="ARBA00022475"/>
    </source>
</evidence>
<feature type="transmembrane region" description="Helical" evidence="6">
    <location>
        <begin position="12"/>
        <end position="35"/>
    </location>
</feature>
<evidence type="ECO:0000256" key="1">
    <source>
        <dbReference type="ARBA" id="ARBA00004651"/>
    </source>
</evidence>
<comment type="subcellular location">
    <subcellularLocation>
        <location evidence="1">Cell membrane</location>
        <topology evidence="1">Multi-pass membrane protein</topology>
    </subcellularLocation>
</comment>
<keyword evidence="3 6" id="KW-0812">Transmembrane</keyword>
<proteinExistence type="predicted"/>
<dbReference type="GO" id="GO:0005886">
    <property type="term" value="C:plasma membrane"/>
    <property type="evidence" value="ECO:0007669"/>
    <property type="project" value="UniProtKB-SubCell"/>
</dbReference>
<organism evidence="7 8">
    <name type="scientific">candidate division KSB3 bacterium</name>
    <dbReference type="NCBI Taxonomy" id="2044937"/>
    <lineage>
        <taxon>Bacteria</taxon>
        <taxon>candidate division KSB3</taxon>
    </lineage>
</organism>
<keyword evidence="2" id="KW-1003">Cell membrane</keyword>
<feature type="transmembrane region" description="Helical" evidence="6">
    <location>
        <begin position="160"/>
        <end position="178"/>
    </location>
</feature>
<feature type="transmembrane region" description="Helical" evidence="6">
    <location>
        <begin position="219"/>
        <end position="237"/>
    </location>
</feature>
<dbReference type="PANTHER" id="PTHR30294">
    <property type="entry name" value="MEMBRANE COMPONENT OF ABC TRANSPORTER YHHJ-RELATED"/>
    <property type="match status" value="1"/>
</dbReference>
<feature type="transmembrane region" description="Helical" evidence="6">
    <location>
        <begin position="128"/>
        <end position="148"/>
    </location>
</feature>
<dbReference type="Pfam" id="PF12679">
    <property type="entry name" value="ABC2_membrane_2"/>
    <property type="match status" value="1"/>
</dbReference>
<name>A0A2G6E3W8_9BACT</name>
<keyword evidence="5 6" id="KW-0472">Membrane</keyword>
<evidence type="ECO:0000256" key="3">
    <source>
        <dbReference type="ARBA" id="ARBA00022692"/>
    </source>
</evidence>
<evidence type="ECO:0000256" key="4">
    <source>
        <dbReference type="ARBA" id="ARBA00022989"/>
    </source>
</evidence>
<gene>
    <name evidence="7" type="ORF">CSB45_09955</name>
</gene>
<dbReference type="InterPro" id="IPR051449">
    <property type="entry name" value="ABC-2_transporter_component"/>
</dbReference>
<comment type="caution">
    <text evidence="7">The sequence shown here is derived from an EMBL/GenBank/DDBJ whole genome shotgun (WGS) entry which is preliminary data.</text>
</comment>
<evidence type="ECO:0000313" key="8">
    <source>
        <dbReference type="Proteomes" id="UP000229740"/>
    </source>
</evidence>
<dbReference type="Proteomes" id="UP000229740">
    <property type="component" value="Unassembled WGS sequence"/>
</dbReference>
<sequence length="244" mass="26886">MNGFLAVFKRELQGYFATPVAYVFLVIFLFFSGYLPFKAKFFEMGRADLSLFFENLPFLFMVMVPSVAMRLWAEERRSGSIELLLTLPISVTQAVLGKFVAAWTFIAIALLLTFPMPLTAAYLGHPDVGLIVLGYFGSMLMAGAFLAVGSFFSAVSKSQIISFILSVVVCALLIYAGAPTSLKFLSAFLPDGLVEAFEAISLPGHIEPMLKGILNLYDVAYFLFMIVGWILSCCIILDERKANS</sequence>
<reference evidence="7 8" key="1">
    <citation type="submission" date="2017-10" db="EMBL/GenBank/DDBJ databases">
        <title>Novel microbial diversity and functional potential in the marine mammal oral microbiome.</title>
        <authorList>
            <person name="Dudek N.K."/>
            <person name="Sun C.L."/>
            <person name="Burstein D."/>
            <person name="Kantor R.S."/>
            <person name="Aliaga Goltsman D.S."/>
            <person name="Bik E.M."/>
            <person name="Thomas B.C."/>
            <person name="Banfield J.F."/>
            <person name="Relman D.A."/>
        </authorList>
    </citation>
    <scope>NUCLEOTIDE SEQUENCE [LARGE SCALE GENOMIC DNA]</scope>
    <source>
        <strain evidence="7">DOLZORAL124_49_17</strain>
    </source>
</reference>
<evidence type="ECO:0000256" key="5">
    <source>
        <dbReference type="ARBA" id="ARBA00023136"/>
    </source>
</evidence>
<evidence type="ECO:0000313" key="7">
    <source>
        <dbReference type="EMBL" id="PID56756.1"/>
    </source>
</evidence>